<dbReference type="InterPro" id="IPR050721">
    <property type="entry name" value="Trk_Ktr_HKT_K-transport"/>
</dbReference>
<feature type="domain" description="Potassium channel" evidence="2">
    <location>
        <begin position="32"/>
        <end position="103"/>
    </location>
</feature>
<dbReference type="InterPro" id="IPR036291">
    <property type="entry name" value="NAD(P)-bd_dom_sf"/>
</dbReference>
<dbReference type="Gene3D" id="3.40.50.720">
    <property type="entry name" value="NAD(P)-binding Rossmann-like Domain"/>
    <property type="match status" value="1"/>
</dbReference>
<evidence type="ECO:0000259" key="2">
    <source>
        <dbReference type="Pfam" id="PF07885"/>
    </source>
</evidence>
<dbReference type="InterPro" id="IPR013099">
    <property type="entry name" value="K_chnl_dom"/>
</dbReference>
<evidence type="ECO:0000313" key="4">
    <source>
        <dbReference type="Proteomes" id="UP001139035"/>
    </source>
</evidence>
<keyword evidence="1" id="KW-0812">Transmembrane</keyword>
<evidence type="ECO:0000313" key="3">
    <source>
        <dbReference type="EMBL" id="MCE7026949.1"/>
    </source>
</evidence>
<name>A0A9X1T3W7_9HYPH</name>
<organism evidence="3 4">
    <name type="scientific">Jiella avicenniae</name>
    <dbReference type="NCBI Taxonomy" id="2907202"/>
    <lineage>
        <taxon>Bacteria</taxon>
        <taxon>Pseudomonadati</taxon>
        <taxon>Pseudomonadota</taxon>
        <taxon>Alphaproteobacteria</taxon>
        <taxon>Hyphomicrobiales</taxon>
        <taxon>Aurantimonadaceae</taxon>
        <taxon>Jiella</taxon>
    </lineage>
</organism>
<dbReference type="SUPFAM" id="SSF81324">
    <property type="entry name" value="Voltage-gated potassium channels"/>
    <property type="match status" value="1"/>
</dbReference>
<dbReference type="Pfam" id="PF07885">
    <property type="entry name" value="Ion_trans_2"/>
    <property type="match status" value="1"/>
</dbReference>
<evidence type="ECO:0000256" key="1">
    <source>
        <dbReference type="SAM" id="Phobius"/>
    </source>
</evidence>
<dbReference type="AlphaFoldDB" id="A0A9X1T3W7"/>
<dbReference type="Gene3D" id="1.10.287.70">
    <property type="match status" value="1"/>
</dbReference>
<dbReference type="EMBL" id="JAJUWU010000003">
    <property type="protein sequence ID" value="MCE7026949.1"/>
    <property type="molecule type" value="Genomic_DNA"/>
</dbReference>
<feature type="transmembrane region" description="Helical" evidence="1">
    <location>
        <begin position="20"/>
        <end position="41"/>
    </location>
</feature>
<dbReference type="SUPFAM" id="SSF51735">
    <property type="entry name" value="NAD(P)-binding Rossmann-fold domains"/>
    <property type="match status" value="1"/>
</dbReference>
<comment type="caution">
    <text evidence="3">The sequence shown here is derived from an EMBL/GenBank/DDBJ whole genome shotgun (WGS) entry which is preliminary data.</text>
</comment>
<gene>
    <name evidence="3" type="ORF">LZD57_03005</name>
</gene>
<dbReference type="PANTHER" id="PTHR43833:SF9">
    <property type="entry name" value="POTASSIUM CHANNEL PROTEIN YUGO-RELATED"/>
    <property type="match status" value="1"/>
</dbReference>
<keyword evidence="4" id="KW-1185">Reference proteome</keyword>
<dbReference type="RefSeq" id="WP_233717643.1">
    <property type="nucleotide sequence ID" value="NZ_JAJUWU010000003.1"/>
</dbReference>
<keyword evidence="1" id="KW-1133">Transmembrane helix</keyword>
<feature type="transmembrane region" description="Helical" evidence="1">
    <location>
        <begin position="81"/>
        <end position="103"/>
    </location>
</feature>
<accession>A0A9X1T3W7</accession>
<protein>
    <submittedName>
        <fullName evidence="3">Ion channel</fullName>
    </submittedName>
</protein>
<reference evidence="3" key="1">
    <citation type="submission" date="2022-01" db="EMBL/GenBank/DDBJ databases">
        <title>Jiella avicenniae sp. nov., a novel endophytic bacterium isolated from bark of Avicennia marina.</title>
        <authorList>
            <person name="Tuo L."/>
        </authorList>
    </citation>
    <scope>NUCLEOTIDE SEQUENCE</scope>
    <source>
        <strain evidence="3">CBK1P-4</strain>
    </source>
</reference>
<feature type="transmembrane region" description="Helical" evidence="1">
    <location>
        <begin position="53"/>
        <end position="69"/>
    </location>
</feature>
<dbReference type="PANTHER" id="PTHR43833">
    <property type="entry name" value="POTASSIUM CHANNEL PROTEIN 2-RELATED-RELATED"/>
    <property type="match status" value="1"/>
</dbReference>
<dbReference type="Proteomes" id="UP001139035">
    <property type="component" value="Unassembled WGS sequence"/>
</dbReference>
<proteinExistence type="predicted"/>
<sequence length="352" mass="38382">MPFFSHYLRRFYVALAELTWGAIAALSVGHLAMSWLLLAIVGESDFVSRPVDFVYYYIVTATTVGYGDLSPQTGAGRLVAAFFVLPGAIAIFTAVLGKLLAAVSNTWRGRMKGLGNFSDRADHDVVMGWHEATTRRLLSLIHRERLEGEAVTVLIAKDLEQNPSPETVDYVRVERLADPSGLERAGAVNARSIIVRGATDDETLAAALVASTTCRGAHVVAYFDFESSADILRQQNSRIESVTSLSSELMVRAARDPGTSVVANLLLSAGKEDTAFSVKMPDGAAPVSYDAALRHMRRRHAVTLVGINRHGNVDLNCEEGIEIRPGDVLYYIADRRLDPGRIDWDAFAKESA</sequence>
<keyword evidence="1" id="KW-0472">Membrane</keyword>